<sequence length="69" mass="8361">MFFFVVLILFIYFFISNHIISNHIKSYHIISNQIKSNLLYILNVQKKNYVTYKNYNFNNIKTDTSYSLL</sequence>
<dbReference type="EMBL" id="KE123837">
    <property type="protein sequence ID" value="EWC87866.1"/>
    <property type="molecule type" value="Genomic_DNA"/>
</dbReference>
<feature type="chain" id="PRO_5004896760" evidence="1">
    <location>
        <begin position="22"/>
        <end position="69"/>
    </location>
</feature>
<gene>
    <name evidence="2" type="ORF">PFNF54_03465</name>
</gene>
<dbReference type="Proteomes" id="UP000030673">
    <property type="component" value="Unassembled WGS sequence"/>
</dbReference>
<name>W7JSZ2_PLAFO</name>
<keyword evidence="3" id="KW-1185">Reference proteome</keyword>
<feature type="signal peptide" evidence="1">
    <location>
        <begin position="1"/>
        <end position="21"/>
    </location>
</feature>
<evidence type="ECO:0000313" key="3">
    <source>
        <dbReference type="Proteomes" id="UP000030673"/>
    </source>
</evidence>
<accession>W7JSZ2</accession>
<dbReference type="AlphaFoldDB" id="W7JSZ2"/>
<keyword evidence="1" id="KW-0732">Signal</keyword>
<protein>
    <submittedName>
        <fullName evidence="2">Uncharacterized protein</fullName>
    </submittedName>
</protein>
<organism evidence="2 3">
    <name type="scientific">Plasmodium falciparum (isolate NF54)</name>
    <dbReference type="NCBI Taxonomy" id="5843"/>
    <lineage>
        <taxon>Eukaryota</taxon>
        <taxon>Sar</taxon>
        <taxon>Alveolata</taxon>
        <taxon>Apicomplexa</taxon>
        <taxon>Aconoidasida</taxon>
        <taxon>Haemosporida</taxon>
        <taxon>Plasmodiidae</taxon>
        <taxon>Plasmodium</taxon>
        <taxon>Plasmodium (Laverania)</taxon>
    </lineage>
</organism>
<proteinExistence type="predicted"/>
<evidence type="ECO:0000313" key="2">
    <source>
        <dbReference type="EMBL" id="EWC87866.1"/>
    </source>
</evidence>
<reference evidence="2 3" key="1">
    <citation type="submission" date="2013-02" db="EMBL/GenBank/DDBJ databases">
        <title>The Genome Sequence of Plasmodium falciparum NF54.</title>
        <authorList>
            <consortium name="The Broad Institute Genome Sequencing Platform"/>
            <consortium name="The Broad Institute Genome Sequencing Center for Infectious Disease"/>
            <person name="Neafsey D."/>
            <person name="Cheeseman I."/>
            <person name="Volkman S."/>
            <person name="Adams J."/>
            <person name="Walker B."/>
            <person name="Young S.K."/>
            <person name="Zeng Q."/>
            <person name="Gargeya S."/>
            <person name="Fitzgerald M."/>
            <person name="Haas B."/>
            <person name="Abouelleil A."/>
            <person name="Alvarado L."/>
            <person name="Arachchi H.M."/>
            <person name="Berlin A.M."/>
            <person name="Chapman S.B."/>
            <person name="Dewar J."/>
            <person name="Goldberg J."/>
            <person name="Griggs A."/>
            <person name="Gujja S."/>
            <person name="Hansen M."/>
            <person name="Howarth C."/>
            <person name="Imamovic A."/>
            <person name="Larimer J."/>
            <person name="McCowan C."/>
            <person name="Murphy C."/>
            <person name="Neiman D."/>
            <person name="Pearson M."/>
            <person name="Priest M."/>
            <person name="Roberts A."/>
            <person name="Saif S."/>
            <person name="Shea T."/>
            <person name="Sisk P."/>
            <person name="Sykes S."/>
            <person name="Wortman J."/>
            <person name="Nusbaum C."/>
            <person name="Birren B."/>
        </authorList>
    </citation>
    <scope>NUCLEOTIDE SEQUENCE [LARGE SCALE GENOMIC DNA]</scope>
    <source>
        <strain evidence="2 3">NF54</strain>
    </source>
</reference>
<evidence type="ECO:0000256" key="1">
    <source>
        <dbReference type="SAM" id="SignalP"/>
    </source>
</evidence>